<proteinExistence type="predicted"/>
<accession>A0ABU1IMP1</accession>
<name>A0ABU1IMP1_9BACL</name>
<dbReference type="RefSeq" id="WP_309864119.1">
    <property type="nucleotide sequence ID" value="NZ_JAVDQG010000003.1"/>
</dbReference>
<dbReference type="Proteomes" id="UP001185012">
    <property type="component" value="Unassembled WGS sequence"/>
</dbReference>
<gene>
    <name evidence="1" type="ORF">JOE21_001427</name>
</gene>
<evidence type="ECO:0008006" key="3">
    <source>
        <dbReference type="Google" id="ProtNLM"/>
    </source>
</evidence>
<evidence type="ECO:0000313" key="1">
    <source>
        <dbReference type="EMBL" id="MDR6225429.1"/>
    </source>
</evidence>
<reference evidence="1 2" key="1">
    <citation type="submission" date="2023-07" db="EMBL/GenBank/DDBJ databases">
        <title>Genomic Encyclopedia of Type Strains, Phase IV (KMG-IV): sequencing the most valuable type-strain genomes for metagenomic binning, comparative biology and taxonomic classification.</title>
        <authorList>
            <person name="Goeker M."/>
        </authorList>
    </citation>
    <scope>NUCLEOTIDE SEQUENCE [LARGE SCALE GENOMIC DNA]</scope>
    <source>
        <strain evidence="1 2">DSM 45903</strain>
    </source>
</reference>
<keyword evidence="2" id="KW-1185">Reference proteome</keyword>
<evidence type="ECO:0000313" key="2">
    <source>
        <dbReference type="Proteomes" id="UP001185012"/>
    </source>
</evidence>
<sequence length="49" mass="5601">MNRPMSRRIIGITGYHVRGEEGVGGTFRWLMEQIEEIGGSAREWEHVDG</sequence>
<dbReference type="EMBL" id="JAVDQG010000003">
    <property type="protein sequence ID" value="MDR6225429.1"/>
    <property type="molecule type" value="Genomic_DNA"/>
</dbReference>
<comment type="caution">
    <text evidence="1">The sequence shown here is derived from an EMBL/GenBank/DDBJ whole genome shotgun (WGS) entry which is preliminary data.</text>
</comment>
<organism evidence="1 2">
    <name type="scientific">Desmospora profundinema</name>
    <dbReference type="NCBI Taxonomy" id="1571184"/>
    <lineage>
        <taxon>Bacteria</taxon>
        <taxon>Bacillati</taxon>
        <taxon>Bacillota</taxon>
        <taxon>Bacilli</taxon>
        <taxon>Bacillales</taxon>
        <taxon>Thermoactinomycetaceae</taxon>
        <taxon>Desmospora</taxon>
    </lineage>
</organism>
<protein>
    <recommendedName>
        <fullName evidence="3">Glycosyltransferase family 1 protein</fullName>
    </recommendedName>
</protein>